<sequence length="200" mass="21384">MRYEVKAVVVSLVHFVTWPFWVPSVLAYRLLGSERAFDVSAKFLSLWPGRVGQVLRASFYMKTLKVCHFDLAVGFGSFFSHPEAEVGKGVGIGSFTIIGTARLGDGVMVASRVSVLSGKYQHGGGRRGRDFRANDLHLEPVRIGDGSWLGEGSLIMADVGSQCIVSAGSVVTKAMPSGATAIGNPARFLRYTDKAEAAAG</sequence>
<dbReference type="GO" id="GO:0016746">
    <property type="term" value="F:acyltransferase activity"/>
    <property type="evidence" value="ECO:0007669"/>
    <property type="project" value="UniProtKB-KW"/>
</dbReference>
<keyword evidence="3" id="KW-1185">Reference proteome</keyword>
<evidence type="ECO:0000256" key="1">
    <source>
        <dbReference type="ARBA" id="ARBA00007274"/>
    </source>
</evidence>
<dbReference type="CDD" id="cd04647">
    <property type="entry name" value="LbH_MAT_like"/>
    <property type="match status" value="1"/>
</dbReference>
<proteinExistence type="inferred from homology"/>
<dbReference type="PANTHER" id="PTHR43300">
    <property type="entry name" value="ACETYLTRANSFERASE"/>
    <property type="match status" value="1"/>
</dbReference>
<dbReference type="InterPro" id="IPR011004">
    <property type="entry name" value="Trimer_LpxA-like_sf"/>
</dbReference>
<keyword evidence="2" id="KW-0808">Transferase</keyword>
<gene>
    <name evidence="2" type="ORF">C4900_04535</name>
</gene>
<dbReference type="PANTHER" id="PTHR43300:SF11">
    <property type="entry name" value="ACETYLTRANSFERASE RV3034C-RELATED"/>
    <property type="match status" value="1"/>
</dbReference>
<reference evidence="2 3" key="1">
    <citation type="submission" date="2018-02" db="EMBL/GenBank/DDBJ databases">
        <title>Insights into the biology of acidophilic members of the Acidiferrobacteraceae family derived from comparative genomic analyses.</title>
        <authorList>
            <person name="Issotta F."/>
            <person name="Thyssen C."/>
            <person name="Mena C."/>
            <person name="Moya A."/>
            <person name="Bellenberg S."/>
            <person name="Sproer C."/>
            <person name="Covarrubias P.C."/>
            <person name="Sand W."/>
            <person name="Quatrini R."/>
            <person name="Vera M."/>
        </authorList>
    </citation>
    <scope>NUCLEOTIDE SEQUENCE [LARGE SCALE GENOMIC DNA]</scope>
    <source>
        <strain evidence="3">m-1</strain>
    </source>
</reference>
<dbReference type="EMBL" id="PSYR01000001">
    <property type="protein sequence ID" value="RCN59016.1"/>
    <property type="molecule type" value="Genomic_DNA"/>
</dbReference>
<name>A0A368HI14_9GAMM</name>
<comment type="caution">
    <text evidence="2">The sequence shown here is derived from an EMBL/GenBank/DDBJ whole genome shotgun (WGS) entry which is preliminary data.</text>
</comment>
<accession>A0A368HI14</accession>
<dbReference type="Proteomes" id="UP000253250">
    <property type="component" value="Unassembled WGS sequence"/>
</dbReference>
<keyword evidence="2" id="KW-0012">Acyltransferase</keyword>
<dbReference type="AlphaFoldDB" id="A0A368HI14"/>
<organism evidence="2 3">
    <name type="scientific">Acidiferrobacter thiooxydans</name>
    <dbReference type="NCBI Taxonomy" id="163359"/>
    <lineage>
        <taxon>Bacteria</taxon>
        <taxon>Pseudomonadati</taxon>
        <taxon>Pseudomonadota</taxon>
        <taxon>Gammaproteobacteria</taxon>
        <taxon>Acidiferrobacterales</taxon>
        <taxon>Acidiferrobacteraceae</taxon>
        <taxon>Acidiferrobacter</taxon>
    </lineage>
</organism>
<protein>
    <submittedName>
        <fullName evidence="2">Acyltransferase</fullName>
    </submittedName>
</protein>
<dbReference type="OrthoDB" id="9815592at2"/>
<dbReference type="RefSeq" id="WP_083995933.1">
    <property type="nucleotide sequence ID" value="NZ_CP080624.1"/>
</dbReference>
<comment type="similarity">
    <text evidence="1">Belongs to the transferase hexapeptide repeat family.</text>
</comment>
<evidence type="ECO:0000313" key="3">
    <source>
        <dbReference type="Proteomes" id="UP000253250"/>
    </source>
</evidence>
<dbReference type="SUPFAM" id="SSF51161">
    <property type="entry name" value="Trimeric LpxA-like enzymes"/>
    <property type="match status" value="1"/>
</dbReference>
<dbReference type="InterPro" id="IPR050179">
    <property type="entry name" value="Trans_hexapeptide_repeat"/>
</dbReference>
<dbReference type="Gene3D" id="2.160.10.10">
    <property type="entry name" value="Hexapeptide repeat proteins"/>
    <property type="match status" value="1"/>
</dbReference>
<evidence type="ECO:0000313" key="2">
    <source>
        <dbReference type="EMBL" id="RCN59016.1"/>
    </source>
</evidence>